<evidence type="ECO:0000256" key="1">
    <source>
        <dbReference type="SAM" id="Phobius"/>
    </source>
</evidence>
<dbReference type="KEGG" id="fer:FNB15_13495"/>
<dbReference type="PANTHER" id="PTHR38457">
    <property type="entry name" value="REGULATOR ABRB-RELATED"/>
    <property type="match status" value="1"/>
</dbReference>
<feature type="transmembrane region" description="Helical" evidence="1">
    <location>
        <begin position="59"/>
        <end position="75"/>
    </location>
</feature>
<feature type="transmembrane region" description="Helical" evidence="1">
    <location>
        <begin position="210"/>
        <end position="231"/>
    </location>
</feature>
<feature type="transmembrane region" description="Helical" evidence="1">
    <location>
        <begin position="184"/>
        <end position="203"/>
    </location>
</feature>
<dbReference type="RefSeq" id="WP_144069202.1">
    <property type="nucleotide sequence ID" value="NZ_CP041636.1"/>
</dbReference>
<evidence type="ECO:0000313" key="2">
    <source>
        <dbReference type="EMBL" id="QDO98221.1"/>
    </source>
</evidence>
<feature type="transmembrane region" description="Helical" evidence="1">
    <location>
        <begin position="29"/>
        <end position="47"/>
    </location>
</feature>
<dbReference type="GO" id="GO:0010468">
    <property type="term" value="P:regulation of gene expression"/>
    <property type="evidence" value="ECO:0007669"/>
    <property type="project" value="InterPro"/>
</dbReference>
<feature type="transmembrane region" description="Helical" evidence="1">
    <location>
        <begin position="267"/>
        <end position="292"/>
    </location>
</feature>
<keyword evidence="3" id="KW-1185">Reference proteome</keyword>
<reference evidence="2 3" key="1">
    <citation type="submission" date="2019-07" db="EMBL/GenBank/DDBJ databases">
        <title>Genome sequencing for Ferrovibrio sp. K5.</title>
        <authorList>
            <person name="Park S.-J."/>
        </authorList>
    </citation>
    <scope>NUCLEOTIDE SEQUENCE [LARGE SCALE GENOMIC DNA]</scope>
    <source>
        <strain evidence="2 3">K5</strain>
    </source>
</reference>
<dbReference type="EMBL" id="CP041636">
    <property type="protein sequence ID" value="QDO98221.1"/>
    <property type="molecule type" value="Genomic_DNA"/>
</dbReference>
<dbReference type="Pfam" id="PF05145">
    <property type="entry name" value="AbrB"/>
    <property type="match status" value="1"/>
</dbReference>
<dbReference type="PANTHER" id="PTHR38457:SF1">
    <property type="entry name" value="REGULATOR ABRB-RELATED"/>
    <property type="match status" value="1"/>
</dbReference>
<dbReference type="PIRSF" id="PIRSF038991">
    <property type="entry name" value="Protein_AbrB"/>
    <property type="match status" value="1"/>
</dbReference>
<protein>
    <submittedName>
        <fullName evidence="2">AbrB family transcriptional regulator</fullName>
    </submittedName>
</protein>
<evidence type="ECO:0000313" key="3">
    <source>
        <dbReference type="Proteomes" id="UP000317496"/>
    </source>
</evidence>
<gene>
    <name evidence="2" type="ORF">FNB15_13495</name>
</gene>
<organism evidence="2 3">
    <name type="scientific">Ferrovibrio terrae</name>
    <dbReference type="NCBI Taxonomy" id="2594003"/>
    <lineage>
        <taxon>Bacteria</taxon>
        <taxon>Pseudomonadati</taxon>
        <taxon>Pseudomonadota</taxon>
        <taxon>Alphaproteobacteria</taxon>
        <taxon>Rhodospirillales</taxon>
        <taxon>Rhodospirillaceae</taxon>
        <taxon>Ferrovibrio</taxon>
    </lineage>
</organism>
<feature type="transmembrane region" description="Helical" evidence="1">
    <location>
        <begin position="312"/>
        <end position="342"/>
    </location>
</feature>
<dbReference type="InterPro" id="IPR017516">
    <property type="entry name" value="AbrB_dup"/>
</dbReference>
<feature type="transmembrane region" description="Helical" evidence="1">
    <location>
        <begin position="237"/>
        <end position="255"/>
    </location>
</feature>
<dbReference type="GO" id="GO:0016020">
    <property type="term" value="C:membrane"/>
    <property type="evidence" value="ECO:0007669"/>
    <property type="project" value="InterPro"/>
</dbReference>
<sequence length="351" mass="37806">MLRNLSSSIPALLIGAVGGAVFLYLRMPLAWMLGAMFFTGVTVLAGLDRKVTLRVEPRLRTVMIVIIGVMLGSAFKPEMIDRAREWLGLIILMLAYIPIVTTICYWMFRRMARLDPVTAYFSAAPGGLQEMTLVGEAFGGDGRSIILTHALRIFITVMTVPVYFRFIEGLNVPPMAQGPHFWQLPWHEGALLILCGGAGWYAAKFLRIPAAQLVGPMIVSALVHLFGWSHAAPPPELVAIAQVVMGAALGCRFVGTPLKEVGRIATWAALATLVMLGVALGMTLGFADWAGIKTEAMMLVLAPGGMAEMSLVALGLGVEVAIVASMHIFRIAVVVIAVPPVFRLLGLKQKS</sequence>
<feature type="transmembrane region" description="Helical" evidence="1">
    <location>
        <begin position="87"/>
        <end position="108"/>
    </location>
</feature>
<keyword evidence="1" id="KW-0472">Membrane</keyword>
<dbReference type="InterPro" id="IPR007820">
    <property type="entry name" value="AbrB_fam"/>
</dbReference>
<dbReference type="Proteomes" id="UP000317496">
    <property type="component" value="Chromosome"/>
</dbReference>
<keyword evidence="1" id="KW-1133">Transmembrane helix</keyword>
<accession>A0A516H378</accession>
<dbReference type="NCBIfam" id="TIGR03082">
    <property type="entry name" value="Gneg_AbrB_dup"/>
    <property type="match status" value="2"/>
</dbReference>
<keyword evidence="1" id="KW-0812">Transmembrane</keyword>
<dbReference type="OrthoDB" id="7157734at2"/>
<feature type="transmembrane region" description="Helical" evidence="1">
    <location>
        <begin position="145"/>
        <end position="164"/>
    </location>
</feature>
<dbReference type="AlphaFoldDB" id="A0A516H378"/>
<name>A0A516H378_9PROT</name>
<proteinExistence type="predicted"/>